<dbReference type="InterPro" id="IPR002477">
    <property type="entry name" value="Peptidoglycan-bd-like"/>
</dbReference>
<organism evidence="3 4">
    <name type="scientific">Candidatus Kaiserbacteria bacterium RIFCSPLOWO2_01_FULL_51_21</name>
    <dbReference type="NCBI Taxonomy" id="1798508"/>
    <lineage>
        <taxon>Bacteria</taxon>
        <taxon>Candidatus Kaiseribacteriota</taxon>
    </lineage>
</organism>
<dbReference type="STRING" id="1798508.A3A35_00065"/>
<dbReference type="InterPro" id="IPR036365">
    <property type="entry name" value="PGBD-like_sf"/>
</dbReference>
<evidence type="ECO:0000256" key="1">
    <source>
        <dbReference type="SAM" id="MobiDB-lite"/>
    </source>
</evidence>
<reference evidence="3 4" key="1">
    <citation type="journal article" date="2016" name="Nat. Commun.">
        <title>Thousands of microbial genomes shed light on interconnected biogeochemical processes in an aquifer system.</title>
        <authorList>
            <person name="Anantharaman K."/>
            <person name="Brown C.T."/>
            <person name="Hug L.A."/>
            <person name="Sharon I."/>
            <person name="Castelle C.J."/>
            <person name="Probst A.J."/>
            <person name="Thomas B.C."/>
            <person name="Singh A."/>
            <person name="Wilkins M.J."/>
            <person name="Karaoz U."/>
            <person name="Brodie E.L."/>
            <person name="Williams K.H."/>
            <person name="Hubbard S.S."/>
            <person name="Banfield J.F."/>
        </authorList>
    </citation>
    <scope>NUCLEOTIDE SEQUENCE [LARGE SCALE GENOMIC DNA]</scope>
</reference>
<dbReference type="InterPro" id="IPR036366">
    <property type="entry name" value="PGBDSf"/>
</dbReference>
<feature type="compositionally biased region" description="Low complexity" evidence="1">
    <location>
        <begin position="921"/>
        <end position="933"/>
    </location>
</feature>
<feature type="domain" description="Peptidoglycan binding-like" evidence="2">
    <location>
        <begin position="95"/>
        <end position="139"/>
    </location>
</feature>
<dbReference type="Pfam" id="PF01471">
    <property type="entry name" value="PG_binding_1"/>
    <property type="match status" value="1"/>
</dbReference>
<accession>A0A1F6ECN0</accession>
<sequence length="1165" mass="118553">MSITLTNKSISIKVAAAVVGVLIVSGLLFAFAAPQAHAALTESQIQSILSLLSSFGADQGTINNVNSSLRGLPTSGTPSSSAACTFTRSLTIGSSGADVTCLQTYLESMGHFTFAGAKGYFGSITQAAVAKWQAANGVSPAAGYFGPLSQAKYSAVVATTPTTPGPTTPAPTGTGLTVSAGVQPANTLAVFNAARVPFTRFIVTAGNDGDVVMNSVTVQRTGLAVDANFSGLVLLDEGGMQLGVEKTLNSNHQSTLGEAVTIPRGTSKTFTVAANMSTAANVNGGEIGSFDVVAVNTSAVVSGSFPIKGATHTMNDTLVIGTITEVGGPLDPGAAATKEVGTKGYTFSSIKVTAGSQEQVRLASIRWNQASSTGSSDLANVMTIVDGTSYPTTVSADGKYYSTVFPGGLLIDKGLSKEISVKGDIVSGSGRTVAFTIEKSTDLYITGETYQYGITPSTSSDTARITSGSIFFNAYTVTVSGGSLVFTQNTGVASQNIAVNLANQPLAGFKVKVEGEPISVQQIVFDIATTGGSGNWTAITNMTIVDENGSVVSGPKDAAALGTSVTFTDAITFPIGEHTYTVKGKLGSTVPSDATVRLTTNPASDWSTVKGQSTNNTITPSPSGDQALQTMTAKAASVTVSVSTNPPSQTVVEGVQNFIFANYQLDATASGEDVRFNTLPLDYNTADTATNLTNCMLYDGSTALNTGSNVVQPSATASSTVFTFDTGLIVPKGTVKTLALKCSISTAGAAGDTYLWGYATGAAGTGQTSGQSATIVGNASVGQTMTIATGGTLTVALDASSPSYALVAGGQTGVSLSVLKFISSNEEIKLNKIALQLTNTASSSAADLTTVTVWDGGTQVGSAVFAGSSLFATSTLTSTVTVPKDGVKILTVKGDIADIGTSQPGTEGHLVAVDYDNDDPTGTSGTGSASGSTIDRTSSADTGSEGVRMFNTYPTFAKLTLPTNTLSNGTKDFLRWSVTANQMSPVGIAKFTLTMSSTTAAVTTMDIFCFTDSSFATPCSGLSTDGGFLVTDKNLQTLNGGVDSTTALEFWPETSAAASTTIQVPAAGSRYFVARGTVTGSATGASVSFQLEGDSTFPTVFGNTNLRFVGFASDAGAINTDAHNDFIWSPNSTTSAGLGTEEDWTNGYGVLGLPGSNMTAETLSP</sequence>
<dbReference type="AlphaFoldDB" id="A0A1F6ECN0"/>
<evidence type="ECO:0000313" key="4">
    <source>
        <dbReference type="Proteomes" id="UP000179115"/>
    </source>
</evidence>
<dbReference type="Gene3D" id="1.10.101.10">
    <property type="entry name" value="PGBD-like superfamily/PGBD"/>
    <property type="match status" value="1"/>
</dbReference>
<dbReference type="Proteomes" id="UP000179115">
    <property type="component" value="Unassembled WGS sequence"/>
</dbReference>
<evidence type="ECO:0000259" key="2">
    <source>
        <dbReference type="Pfam" id="PF01471"/>
    </source>
</evidence>
<protein>
    <recommendedName>
        <fullName evidence="2">Peptidoglycan binding-like domain-containing protein</fullName>
    </recommendedName>
</protein>
<evidence type="ECO:0000313" key="3">
    <source>
        <dbReference type="EMBL" id="OGG71350.1"/>
    </source>
</evidence>
<name>A0A1F6ECN0_9BACT</name>
<feature type="region of interest" description="Disordered" evidence="1">
    <location>
        <begin position="916"/>
        <end position="942"/>
    </location>
</feature>
<proteinExistence type="predicted"/>
<dbReference type="EMBL" id="MFLV01000026">
    <property type="protein sequence ID" value="OGG71350.1"/>
    <property type="molecule type" value="Genomic_DNA"/>
</dbReference>
<comment type="caution">
    <text evidence="3">The sequence shown here is derived from an EMBL/GenBank/DDBJ whole genome shotgun (WGS) entry which is preliminary data.</text>
</comment>
<gene>
    <name evidence="3" type="ORF">A3A35_00065</name>
</gene>
<dbReference type="SUPFAM" id="SSF47090">
    <property type="entry name" value="PGBD-like"/>
    <property type="match status" value="1"/>
</dbReference>